<proteinExistence type="predicted"/>
<evidence type="ECO:0000313" key="4">
    <source>
        <dbReference type="EMBL" id="CAF3630044.1"/>
    </source>
</evidence>
<dbReference type="Proteomes" id="UP000663829">
    <property type="component" value="Unassembled WGS sequence"/>
</dbReference>
<keyword evidence="6" id="KW-1185">Reference proteome</keyword>
<evidence type="ECO:0000313" key="6">
    <source>
        <dbReference type="Proteomes" id="UP000663829"/>
    </source>
</evidence>
<dbReference type="InterPro" id="IPR016181">
    <property type="entry name" value="Acyl_CoA_acyltransferase"/>
</dbReference>
<feature type="domain" description="N-acetyltransferase" evidence="1">
    <location>
        <begin position="1"/>
        <end position="146"/>
    </location>
</feature>
<dbReference type="EMBL" id="CAJNOK010002107">
    <property type="protein sequence ID" value="CAF0844831.1"/>
    <property type="molecule type" value="Genomic_DNA"/>
</dbReference>
<comment type="caution">
    <text evidence="3">The sequence shown here is derived from an EMBL/GenBank/DDBJ whole genome shotgun (WGS) entry which is preliminary data.</text>
</comment>
<evidence type="ECO:0000313" key="5">
    <source>
        <dbReference type="EMBL" id="CAF4564987.1"/>
    </source>
</evidence>
<protein>
    <recommendedName>
        <fullName evidence="1">N-acetyltransferase domain-containing protein</fullName>
    </recommendedName>
</protein>
<dbReference type="AlphaFoldDB" id="A0A816E522"/>
<reference evidence="3" key="1">
    <citation type="submission" date="2021-02" db="EMBL/GenBank/DDBJ databases">
        <authorList>
            <person name="Nowell W R."/>
        </authorList>
    </citation>
    <scope>NUCLEOTIDE SEQUENCE</scope>
</reference>
<dbReference type="Gene3D" id="3.40.630.30">
    <property type="match status" value="1"/>
</dbReference>
<accession>A0A816E522</accession>
<gene>
    <name evidence="3" type="ORF">GPM918_LOCUS45225</name>
    <name evidence="2" type="ORF">OVA965_LOCUS6835</name>
    <name evidence="5" type="ORF">SRO942_LOCUS47544</name>
    <name evidence="4" type="ORF">TMI583_LOCUS6834</name>
</gene>
<evidence type="ECO:0000313" key="2">
    <source>
        <dbReference type="EMBL" id="CAF0844831.1"/>
    </source>
</evidence>
<name>A0A816E522_9BILA</name>
<dbReference type="OrthoDB" id="10038565at2759"/>
<evidence type="ECO:0000259" key="1">
    <source>
        <dbReference type="PROSITE" id="PS51186"/>
    </source>
</evidence>
<dbReference type="EMBL" id="CAJOBC010118870">
    <property type="protein sequence ID" value="CAF4564987.1"/>
    <property type="molecule type" value="Genomic_DNA"/>
</dbReference>
<dbReference type="Proteomes" id="UP000682733">
    <property type="component" value="Unassembled WGS sequence"/>
</dbReference>
<dbReference type="EMBL" id="CAJOBA010002108">
    <property type="protein sequence ID" value="CAF3630044.1"/>
    <property type="molecule type" value="Genomic_DNA"/>
</dbReference>
<dbReference type="Pfam" id="PF00583">
    <property type="entry name" value="Acetyltransf_1"/>
    <property type="match status" value="1"/>
</dbReference>
<dbReference type="InterPro" id="IPR000182">
    <property type="entry name" value="GNAT_dom"/>
</dbReference>
<evidence type="ECO:0000313" key="3">
    <source>
        <dbReference type="EMBL" id="CAF1645901.1"/>
    </source>
</evidence>
<dbReference type="SUPFAM" id="SSF55729">
    <property type="entry name" value="Acyl-CoA N-acyltransferases (Nat)"/>
    <property type="match status" value="1"/>
</dbReference>
<organism evidence="3 6">
    <name type="scientific">Didymodactylos carnosus</name>
    <dbReference type="NCBI Taxonomy" id="1234261"/>
    <lineage>
        <taxon>Eukaryota</taxon>
        <taxon>Metazoa</taxon>
        <taxon>Spiralia</taxon>
        <taxon>Gnathifera</taxon>
        <taxon>Rotifera</taxon>
        <taxon>Eurotatoria</taxon>
        <taxon>Bdelloidea</taxon>
        <taxon>Philodinida</taxon>
        <taxon>Philodinidae</taxon>
        <taxon>Didymodactylos</taxon>
    </lineage>
</organism>
<dbReference type="EMBL" id="CAJNOQ010049223">
    <property type="protein sequence ID" value="CAF1645901.1"/>
    <property type="molecule type" value="Genomic_DNA"/>
</dbReference>
<dbReference type="PROSITE" id="PS51186">
    <property type="entry name" value="GNAT"/>
    <property type="match status" value="1"/>
</dbReference>
<dbReference type="GO" id="GO:0016747">
    <property type="term" value="F:acyltransferase activity, transferring groups other than amino-acyl groups"/>
    <property type="evidence" value="ECO:0007669"/>
    <property type="project" value="InterPro"/>
</dbReference>
<dbReference type="Proteomes" id="UP000677228">
    <property type="component" value="Unassembled WGS sequence"/>
</dbReference>
<dbReference type="Proteomes" id="UP000681722">
    <property type="component" value="Unassembled WGS sequence"/>
</dbReference>
<sequence length="146" mass="16990">MTDDLDDEDGRDFWNWIETNYELSLISDVLNTFFVIDKQTNAVLGTGSIVKDDRDMGKKYGLDGIWLGGININRKYRSCNLGTILVQYLHQFIQQSLTPDEQIIVNLFTDSEQAKQMYIKLGYQSHGQIVVEHFNSQEELFRKIFK</sequence>